<dbReference type="InterPro" id="IPR013783">
    <property type="entry name" value="Ig-like_fold"/>
</dbReference>
<dbReference type="EMBL" id="JAPFFF010000026">
    <property type="protein sequence ID" value="KAK8849263.1"/>
    <property type="molecule type" value="Genomic_DNA"/>
</dbReference>
<evidence type="ECO:0000259" key="6">
    <source>
        <dbReference type="Pfam" id="PF17390"/>
    </source>
</evidence>
<dbReference type="Pfam" id="PF25788">
    <property type="entry name" value="Ig_Rha78A_N"/>
    <property type="match status" value="1"/>
</dbReference>
<dbReference type="Proteomes" id="UP001470230">
    <property type="component" value="Unassembled WGS sequence"/>
</dbReference>
<feature type="domain" description="Alpha-L-rhamnosidase C-terminal" evidence="6">
    <location>
        <begin position="991"/>
        <end position="1061"/>
    </location>
</feature>
<keyword evidence="8" id="KW-1185">Reference proteome</keyword>
<evidence type="ECO:0000313" key="8">
    <source>
        <dbReference type="Proteomes" id="UP001470230"/>
    </source>
</evidence>
<dbReference type="PANTHER" id="PTHR33307:SF6">
    <property type="entry name" value="ALPHA-RHAMNOSIDASE (EUROFUNG)-RELATED"/>
    <property type="match status" value="1"/>
</dbReference>
<evidence type="ECO:0000259" key="5">
    <source>
        <dbReference type="Pfam" id="PF17389"/>
    </source>
</evidence>
<comment type="catalytic activity">
    <reaction evidence="1">
        <text>Hydrolysis of terminal non-reducing alpha-L-rhamnose residues in alpha-L-rhamnosides.</text>
        <dbReference type="EC" id="3.2.1.40"/>
    </reaction>
</comment>
<proteinExistence type="predicted"/>
<accession>A0ABR2HM89</accession>
<dbReference type="Gene3D" id="2.60.40.10">
    <property type="entry name" value="Immunoglobulins"/>
    <property type="match status" value="1"/>
</dbReference>
<dbReference type="InterPro" id="IPR008928">
    <property type="entry name" value="6-hairpin_glycosidase_sf"/>
</dbReference>
<keyword evidence="3" id="KW-0378">Hydrolase</keyword>
<dbReference type="Gene3D" id="1.50.10.10">
    <property type="match status" value="1"/>
</dbReference>
<dbReference type="Pfam" id="PF05592">
    <property type="entry name" value="Bac_rhamnosid"/>
    <property type="match status" value="1"/>
</dbReference>
<dbReference type="PANTHER" id="PTHR33307">
    <property type="entry name" value="ALPHA-RHAMNOSIDASE (EUROFUNG)"/>
    <property type="match status" value="1"/>
</dbReference>
<gene>
    <name evidence="7" type="ORF">M9Y10_018631</name>
</gene>
<comment type="caution">
    <text evidence="7">The sequence shown here is derived from an EMBL/GenBank/DDBJ whole genome shotgun (WGS) entry which is preliminary data.</text>
</comment>
<dbReference type="SUPFAM" id="SSF48208">
    <property type="entry name" value="Six-hairpin glycosidases"/>
    <property type="match status" value="1"/>
</dbReference>
<dbReference type="InterPro" id="IPR035398">
    <property type="entry name" value="Bac_rhamnosid_C"/>
</dbReference>
<dbReference type="Gene3D" id="2.60.120.260">
    <property type="entry name" value="Galactose-binding domain-like"/>
    <property type="match status" value="2"/>
</dbReference>
<organism evidence="7 8">
    <name type="scientific">Tritrichomonas musculus</name>
    <dbReference type="NCBI Taxonomy" id="1915356"/>
    <lineage>
        <taxon>Eukaryota</taxon>
        <taxon>Metamonada</taxon>
        <taxon>Parabasalia</taxon>
        <taxon>Tritrichomonadida</taxon>
        <taxon>Tritrichomonadidae</taxon>
        <taxon>Tritrichomonas</taxon>
    </lineage>
</organism>
<dbReference type="Pfam" id="PF17389">
    <property type="entry name" value="Bac_rhamnosid6H"/>
    <property type="match status" value="1"/>
</dbReference>
<evidence type="ECO:0000259" key="4">
    <source>
        <dbReference type="Pfam" id="PF05592"/>
    </source>
</evidence>
<dbReference type="InterPro" id="IPR008902">
    <property type="entry name" value="Rhamnosid_concanavalin"/>
</dbReference>
<sequence>MIQNVEKSIDLKTELLKEAFCINTKNPSFSWVLNNSNTDDVQTAYRVFISKTNEIKRDFHDTGWIESNESSFVHVPELQNKLIDNQLYYWQVQTKNKEGIESEISNPSPFMTNISSEWISLNGIWAVPSPDPPETWTNYSIETKLSIQTGNALGILIRIDNDKNGYLVQFRDLDNIVKFHVINKGTIDTTAFSELKLSEFGITLPTDKSEFKIFLTVFNDQIQLKIDTGSGYQNAGTVSLEVTAVMAGKIGFRTGRTESGNISALTVKDSSEKVLYQSDFEQDDGYFEGCVVSNGKLFVDKSVFSVLKDPNHLHELGNFTFIRSPKLFVSDIEKVDKAVISAASRGTSKDRGTIFDLFFNGECIGAGSAREMENVGGFSSSENSGYTQVYYNSYDVTDLLGEGDQNVISAVGNCGDPNRGILIQMTVFQTDGTKEILTNSGAENSGWKTLDGTSAFGDVGETIPTGYVNLFHDNINMEAYPVGWNSVNFDTSNWIIAQVNKPVADRSTGDSGRVLYPYPSENVLRHKTSETAKKMYINNDGNVVVDLGKEIIGGLKVNFESKIHQKITVFMGEEMENGGHVKHKLSAGPDYVDHWTLRAGKNEFETITFRNFRYVELIGLDEVTKKTVIQDLNTINGWAVYQKFDEEDSYFESSGVDEALLLNLLYELSKYTIKATNQDVFVDSQARERAPYEGDLLVNSNTSYSVRCNYSLARHSNEWLIDNPTWPNDYSLFSVEMAYWDYMYTGNSDSLRRNFDSLKKKLKIKAASEDPETGLIYADSGGQAGHTALIDWPVRERDGYIESYYDVILNAEYVAMYRYMSMICEALNKSDEAIEYNSKSEQLKKTLINYAYDRKNGCFYDSLGRDLKPTQHSSTHASAYSLCYGVFEGQEMADSLCNFVFERCKIEFKGSVYASYFILKGLFIGNHGELALKLLTNERVGKDVKTFVSLLIDLKCTITPEAWGHKHKENMTLSHPWGASPGCSIVQGMFGILPLKAGFSVFSIKLQPGGIPMAKIKVPTVKGPIFVSYKNGSEPDLKDNKLNVEVEIPPNSRAVLHLPAQYADSSCLIVDGVITDAIVEDCYLKVEVGSGKHTFSISQENKSHCLIF</sequence>
<evidence type="ECO:0000256" key="1">
    <source>
        <dbReference type="ARBA" id="ARBA00001445"/>
    </source>
</evidence>
<evidence type="ECO:0000313" key="7">
    <source>
        <dbReference type="EMBL" id="KAK8849263.1"/>
    </source>
</evidence>
<dbReference type="InterPro" id="IPR035396">
    <property type="entry name" value="Bac_rhamnosid6H"/>
</dbReference>
<dbReference type="EC" id="3.2.1.40" evidence="2"/>
<evidence type="ECO:0000256" key="3">
    <source>
        <dbReference type="ARBA" id="ARBA00022801"/>
    </source>
</evidence>
<reference evidence="7 8" key="1">
    <citation type="submission" date="2024-04" db="EMBL/GenBank/DDBJ databases">
        <title>Tritrichomonas musculus Genome.</title>
        <authorList>
            <person name="Alves-Ferreira E."/>
            <person name="Grigg M."/>
            <person name="Lorenzi H."/>
            <person name="Galac M."/>
        </authorList>
    </citation>
    <scope>NUCLEOTIDE SEQUENCE [LARGE SCALE GENOMIC DNA]</scope>
    <source>
        <strain evidence="7 8">EAF2021</strain>
    </source>
</reference>
<dbReference type="InterPro" id="IPR016007">
    <property type="entry name" value="Alpha_rhamnosid"/>
</dbReference>
<dbReference type="InterPro" id="IPR012341">
    <property type="entry name" value="6hp_glycosidase-like_sf"/>
</dbReference>
<feature type="domain" description="Alpha-L-rhamnosidase six-hairpin glycosidase" evidence="5">
    <location>
        <begin position="661"/>
        <end position="979"/>
    </location>
</feature>
<evidence type="ECO:0000256" key="2">
    <source>
        <dbReference type="ARBA" id="ARBA00012652"/>
    </source>
</evidence>
<feature type="domain" description="Alpha-L-rhamnosidase concanavalin-like" evidence="4">
    <location>
        <begin position="539"/>
        <end position="627"/>
    </location>
</feature>
<protein>
    <recommendedName>
        <fullName evidence="2">alpha-L-rhamnosidase</fullName>
        <ecNumber evidence="2">3.2.1.40</ecNumber>
    </recommendedName>
</protein>
<name>A0ABR2HM89_9EUKA</name>
<dbReference type="Pfam" id="PF17390">
    <property type="entry name" value="Bac_rhamnosid_C"/>
    <property type="match status" value="1"/>
</dbReference>
<dbReference type="Gene3D" id="2.60.420.10">
    <property type="entry name" value="Maltose phosphorylase, domain 3"/>
    <property type="match status" value="1"/>
</dbReference>